<organism evidence="1 2">
    <name type="scientific">Castellaniella defragrans (strain DSM 12143 / CCUG 39792 / 65Phen)</name>
    <name type="common">Alcaligenes defragrans</name>
    <dbReference type="NCBI Taxonomy" id="1437824"/>
    <lineage>
        <taxon>Bacteria</taxon>
        <taxon>Pseudomonadati</taxon>
        <taxon>Pseudomonadota</taxon>
        <taxon>Betaproteobacteria</taxon>
        <taxon>Burkholderiales</taxon>
        <taxon>Alcaligenaceae</taxon>
        <taxon>Castellaniella</taxon>
    </lineage>
</organism>
<dbReference type="Proteomes" id="UP000019805">
    <property type="component" value="Chromosome"/>
</dbReference>
<keyword evidence="2" id="KW-1185">Reference proteome</keyword>
<protein>
    <submittedName>
        <fullName evidence="1">Uncharacterized protein</fullName>
    </submittedName>
</protein>
<dbReference type="KEGG" id="cdn:BN940_09656"/>
<dbReference type="STRING" id="1437824.BN940_09656"/>
<dbReference type="AlphaFoldDB" id="W8X4H3"/>
<sequence length="75" mass="8494">MCSARMGVRDGCPWTARMIVRSGWTCKGRTRVRSRPGYPAWGLRRAAAARRSQRRADLLALKHSVFPLAVFRPLP</sequence>
<accession>W8X4H3</accession>
<name>W8X4H3_CASD6</name>
<reference evidence="1 2" key="1">
    <citation type="journal article" date="2014" name="BMC Microbiol.">
        <title>The oxygen-independent metabolism of cyclic monoterpenes in Castellaniella defragrans 65Phen.</title>
        <authorList>
            <person name="Petasch J."/>
            <person name="Disch E.M."/>
            <person name="Markert S."/>
            <person name="Becher D."/>
            <person name="Schweder T."/>
            <person name="Huttel B."/>
            <person name="Reinhardt R."/>
            <person name="Harder J."/>
        </authorList>
    </citation>
    <scope>NUCLEOTIDE SEQUENCE [LARGE SCALE GENOMIC DNA]</scope>
    <source>
        <strain evidence="1">65Phen</strain>
    </source>
</reference>
<dbReference type="HOGENOM" id="CLU_2664349_0_0_4"/>
<gene>
    <name evidence="1" type="ORF">BN940_09656</name>
</gene>
<proteinExistence type="predicted"/>
<dbReference type="EMBL" id="HG916765">
    <property type="protein sequence ID" value="CDM24391.1"/>
    <property type="molecule type" value="Genomic_DNA"/>
</dbReference>
<evidence type="ECO:0000313" key="1">
    <source>
        <dbReference type="EMBL" id="CDM24391.1"/>
    </source>
</evidence>
<evidence type="ECO:0000313" key="2">
    <source>
        <dbReference type="Proteomes" id="UP000019805"/>
    </source>
</evidence>